<dbReference type="PANTHER" id="PTHR10937:SF0">
    <property type="entry name" value="GLUTAMINE--FRUCTOSE-6-PHOSPHATE TRANSAMINASE (ISOMERIZING)"/>
    <property type="match status" value="1"/>
</dbReference>
<dbReference type="GO" id="GO:0004360">
    <property type="term" value="F:glutamine-fructose-6-phosphate transaminase (isomerizing) activity"/>
    <property type="evidence" value="ECO:0007669"/>
    <property type="project" value="UniProtKB-EC"/>
</dbReference>
<keyword evidence="4 10" id="KW-0032">Aminotransferase</keyword>
<dbReference type="Pfam" id="PF01380">
    <property type="entry name" value="SIS"/>
    <property type="match status" value="2"/>
</dbReference>
<dbReference type="SUPFAM" id="SSF56235">
    <property type="entry name" value="N-terminal nucleophile aminohydrolases (Ntn hydrolases)"/>
    <property type="match status" value="1"/>
</dbReference>
<dbReference type="NCBIfam" id="NF001484">
    <property type="entry name" value="PRK00331.1"/>
    <property type="match status" value="1"/>
</dbReference>
<dbReference type="InterPro" id="IPR017932">
    <property type="entry name" value="GATase_2_dom"/>
</dbReference>
<keyword evidence="7" id="KW-0315">Glutamine amidotransferase</keyword>
<evidence type="ECO:0000256" key="7">
    <source>
        <dbReference type="ARBA" id="ARBA00022962"/>
    </source>
</evidence>
<evidence type="ECO:0000256" key="5">
    <source>
        <dbReference type="ARBA" id="ARBA00022679"/>
    </source>
</evidence>
<feature type="domain" description="SIS" evidence="9">
    <location>
        <begin position="294"/>
        <end position="436"/>
    </location>
</feature>
<dbReference type="NCBIfam" id="TIGR01135">
    <property type="entry name" value="glmS"/>
    <property type="match status" value="1"/>
</dbReference>
<evidence type="ECO:0000313" key="10">
    <source>
        <dbReference type="EMBL" id="HDI82755.1"/>
    </source>
</evidence>
<name>A0A7C0VBZ9_UNCW3</name>
<dbReference type="PROSITE" id="PS51278">
    <property type="entry name" value="GATASE_TYPE_2"/>
    <property type="match status" value="1"/>
</dbReference>
<evidence type="ECO:0000256" key="4">
    <source>
        <dbReference type="ARBA" id="ARBA00022576"/>
    </source>
</evidence>
<dbReference type="GO" id="GO:0006047">
    <property type="term" value="P:UDP-N-acetylglucosamine metabolic process"/>
    <property type="evidence" value="ECO:0007669"/>
    <property type="project" value="TreeGrafter"/>
</dbReference>
<dbReference type="CDD" id="cd05009">
    <property type="entry name" value="SIS_GlmS_GlmD_2"/>
    <property type="match status" value="1"/>
</dbReference>
<gene>
    <name evidence="10" type="primary">glmS</name>
    <name evidence="10" type="ORF">ENF18_03060</name>
</gene>
<dbReference type="CDD" id="cd05008">
    <property type="entry name" value="SIS_GlmS_GlmD_1"/>
    <property type="match status" value="1"/>
</dbReference>
<dbReference type="GO" id="GO:0006487">
    <property type="term" value="P:protein N-linked glycosylation"/>
    <property type="evidence" value="ECO:0007669"/>
    <property type="project" value="TreeGrafter"/>
</dbReference>
<dbReference type="PROSITE" id="PS51464">
    <property type="entry name" value="SIS"/>
    <property type="match status" value="2"/>
</dbReference>
<dbReference type="InterPro" id="IPR001347">
    <property type="entry name" value="SIS_dom"/>
</dbReference>
<dbReference type="GO" id="GO:0006002">
    <property type="term" value="P:fructose 6-phosphate metabolic process"/>
    <property type="evidence" value="ECO:0007669"/>
    <property type="project" value="TreeGrafter"/>
</dbReference>
<evidence type="ECO:0000259" key="8">
    <source>
        <dbReference type="PROSITE" id="PS51278"/>
    </source>
</evidence>
<dbReference type="Proteomes" id="UP000885847">
    <property type="component" value="Unassembled WGS sequence"/>
</dbReference>
<dbReference type="EC" id="2.6.1.16" evidence="2"/>
<dbReference type="Gene3D" id="3.60.20.10">
    <property type="entry name" value="Glutamine Phosphoribosylpyrophosphate, subunit 1, domain 1"/>
    <property type="match status" value="1"/>
</dbReference>
<dbReference type="GO" id="GO:0097367">
    <property type="term" value="F:carbohydrate derivative binding"/>
    <property type="evidence" value="ECO:0007669"/>
    <property type="project" value="InterPro"/>
</dbReference>
<dbReference type="InterPro" id="IPR035466">
    <property type="entry name" value="GlmS/AgaS_SIS"/>
</dbReference>
<dbReference type="InterPro" id="IPR035490">
    <property type="entry name" value="GlmS/FrlB_SIS"/>
</dbReference>
<evidence type="ECO:0000256" key="3">
    <source>
        <dbReference type="ARBA" id="ARBA00016090"/>
    </source>
</evidence>
<evidence type="ECO:0000256" key="2">
    <source>
        <dbReference type="ARBA" id="ARBA00012916"/>
    </source>
</evidence>
<evidence type="ECO:0000256" key="1">
    <source>
        <dbReference type="ARBA" id="ARBA00001031"/>
    </source>
</evidence>
<comment type="caution">
    <text evidence="10">The sequence shown here is derived from an EMBL/GenBank/DDBJ whole genome shotgun (WGS) entry which is preliminary data.</text>
</comment>
<dbReference type="PANTHER" id="PTHR10937">
    <property type="entry name" value="GLUCOSAMINE--FRUCTOSE-6-PHOSPHATE AMINOTRANSFERASE, ISOMERIZING"/>
    <property type="match status" value="1"/>
</dbReference>
<evidence type="ECO:0000256" key="6">
    <source>
        <dbReference type="ARBA" id="ARBA00022737"/>
    </source>
</evidence>
<keyword evidence="5 10" id="KW-0808">Transferase</keyword>
<feature type="domain" description="SIS" evidence="9">
    <location>
        <begin position="463"/>
        <end position="602"/>
    </location>
</feature>
<evidence type="ECO:0000259" key="9">
    <source>
        <dbReference type="PROSITE" id="PS51464"/>
    </source>
</evidence>
<comment type="catalytic activity">
    <reaction evidence="1">
        <text>D-fructose 6-phosphate + L-glutamine = D-glucosamine 6-phosphate + L-glutamate</text>
        <dbReference type="Rhea" id="RHEA:13237"/>
        <dbReference type="ChEBI" id="CHEBI:29985"/>
        <dbReference type="ChEBI" id="CHEBI:58359"/>
        <dbReference type="ChEBI" id="CHEBI:58725"/>
        <dbReference type="ChEBI" id="CHEBI:61527"/>
        <dbReference type="EC" id="2.6.1.16"/>
    </reaction>
</comment>
<reference evidence="10" key="1">
    <citation type="journal article" date="2020" name="mSystems">
        <title>Genome- and Community-Level Interaction Insights into Carbon Utilization and Element Cycling Functions of Hydrothermarchaeota in Hydrothermal Sediment.</title>
        <authorList>
            <person name="Zhou Z."/>
            <person name="Liu Y."/>
            <person name="Xu W."/>
            <person name="Pan J."/>
            <person name="Luo Z.H."/>
            <person name="Li M."/>
        </authorList>
    </citation>
    <scope>NUCLEOTIDE SEQUENCE [LARGE SCALE GENOMIC DNA]</scope>
    <source>
        <strain evidence="10">HyVt-102</strain>
    </source>
</reference>
<organism evidence="10">
    <name type="scientific">candidate division WOR-3 bacterium</name>
    <dbReference type="NCBI Taxonomy" id="2052148"/>
    <lineage>
        <taxon>Bacteria</taxon>
        <taxon>Bacteria division WOR-3</taxon>
    </lineage>
</organism>
<dbReference type="Pfam" id="PF13522">
    <property type="entry name" value="GATase_6"/>
    <property type="match status" value="1"/>
</dbReference>
<dbReference type="InterPro" id="IPR029055">
    <property type="entry name" value="Ntn_hydrolases_N"/>
</dbReference>
<keyword evidence="6" id="KW-0677">Repeat</keyword>
<dbReference type="EMBL" id="DQWE01000144">
    <property type="protein sequence ID" value="HDI82755.1"/>
    <property type="molecule type" value="Genomic_DNA"/>
</dbReference>
<dbReference type="AlphaFoldDB" id="A0A7C0VBZ9"/>
<feature type="domain" description="Glutamine amidotransferase type-2" evidence="8">
    <location>
        <begin position="11"/>
        <end position="231"/>
    </location>
</feature>
<dbReference type="SUPFAM" id="SSF53697">
    <property type="entry name" value="SIS domain"/>
    <property type="match status" value="1"/>
</dbReference>
<protein>
    <recommendedName>
        <fullName evidence="3">Glutamine--fructose-6-phosphate aminotransferase [isomerizing]</fullName>
        <ecNumber evidence="2">2.6.1.16</ecNumber>
    </recommendedName>
</protein>
<sequence>MDLQKRRELMCGFFGIIYSDERREMGEVLFKAGKRLSYRGYDTSGVGVVDGSGNVEIRKDVGKIEEVAEKHRFAELSGKKGIIQLRWATFGVPSVRNAQPHKDCTGEFLGAHNGNIINTPALRMRLESSGHKLMGENDGEVILHVIEDYYKITGDMVQAIVQGTKDLEGDFACIITKRDEDRMFVVKKGSSLFLGKGDGYYCASSDLASILDHTKQILTLSDGEFVEFGTDYFIVRDLDTGEIIEKNLEEIDLDIGTVEKGSFPHFMLKEIYESPQKAHSLIGLMSGNVVYDEGVDLINASPRVFITGAGTSYHSALLGTYYFSRISGKLLNISFASDFREFYAPVLEDDDLLIAVSQSGETKDVKNVCDVFREKTEGKIISVVNNLGSTIALLSDLVLPIASDIEISVPATKTFVNQAILFLNMAVLSAKKKMLNVPTIPFEKIPWILEKSIEISEEYVDKVIQAVDRFNEFYILGYGLTYPAALEGALKVKEVVYVHAEGMYSGEFKHGPLSIVHQDYPVFFVSTIEDKFFVLSHIQEVKTRLGKVITIAPEDPELEEVSDIFIPLPTDNPYLVPISATIFFQLLAYHLGVNRGIDPDFPKNISKTITVD</sequence>
<accession>A0A7C0VBZ9</accession>
<dbReference type="Gene3D" id="3.40.50.10490">
    <property type="entry name" value="Glucose-6-phosphate isomerase like protein, domain 1"/>
    <property type="match status" value="2"/>
</dbReference>
<dbReference type="InterPro" id="IPR046348">
    <property type="entry name" value="SIS_dom_sf"/>
</dbReference>
<proteinExistence type="predicted"/>
<dbReference type="InterPro" id="IPR005855">
    <property type="entry name" value="GFAT"/>
</dbReference>